<feature type="signal peptide" evidence="1">
    <location>
        <begin position="1"/>
        <end position="29"/>
    </location>
</feature>
<evidence type="ECO:0000256" key="1">
    <source>
        <dbReference type="SAM" id="SignalP"/>
    </source>
</evidence>
<evidence type="ECO:0000313" key="3">
    <source>
        <dbReference type="EMBL" id="PJJ41954.1"/>
    </source>
</evidence>
<dbReference type="RefSeq" id="WP_100425855.1">
    <property type="nucleotide sequence ID" value="NZ_PGEX01000001.1"/>
</dbReference>
<dbReference type="NCBIfam" id="TIGR02148">
    <property type="entry name" value="Fibro_Slime"/>
    <property type="match status" value="1"/>
</dbReference>
<sequence length="1451" mass="156268">MKKTKNVTSWLAKLVFGFALLFGMGSSWALSCSGTVYVANPGGWNSMYMVVDGQFNLLPSTSLSDGWYVINTLDYGSQYAKEFFFVASEGGWNDYGITSTQYNQTGWNQGDKFACDAFGTGTTLYIYEDPTTEGKTAISTDPPDAKYFYFLPPDDQLWNSSVPMLSTDGGKTGVALKTDATRCGWFYYVWFNQEPPAEVTIYRDSDTEREEILGYDGYDGAGLAPTAIPMQQIFTQLNTNTVFFVSDASMWPDGMTEAEKGFTIVDPAVDGNCEYHLAAIIYDTDAQLHPAFSCYSAGGEGCQYGAQGVSSAQAQAAVNACIGVTHGIVQDTLDANKKPLLKTTAMGGMGETCFISEAFFNQLFHPTTGVNEMTCFDLPFNRDAYGKWEFNSDYYTSKGLTAQGGFYPSETTTDADVLTDYGSTPVSKARTKRGAEGPVFVGPLLREVDPAENAQKFDLLCNGAGWLGGMDDCSGRFANGDDDIAAVNSWLGATDACMWGWSCQDSRPAGWPSFKDGTDTPLAGGTYRWTSTRNQQFCFESHAQFVYKPGLRFNFRGDDDIWVFIGGKLAVDLGGTHLAAPAYAVLDNLTDKNGNPFVEGSTYDLDIFFCDRRTTMSNVRINTNMYIQQNSGVSRSKDSTYSGDGSRYNICYEETGSGDCAAALSGSLGTETKVYCNEEMANIPGGLAVSYALYKGSSVYTAATGEVYDETYFNTAHAKGQTSFFGAIDLSNWYQPVVLGNDKISGLPSGTYKFMVFIGSKKTVVATLRVAGNLDVLNANGKDSTGHVYKVQTSAMADVRIPVYVGAIGEALEDGNLDVDLGSAVGESYTITASEGLLVYADSNGTTPLTATDKQTVGSKGIDTLWATIPLSAMTSASMTGTISVRKTVLELTFKLPAIAFVDSSYTTQLNGYGNWDISPDSVLYRGAYYTAYVMMFDPTTGAICTSCNYGLELVTTASSEGLTGSSTLGVVEGKGVVNFRSSMLYPDMGNSVVDSAHFTVATMESALITATWNGLVFTEPPVPIPNTVLVYDTKGSAVTYAGLDPAFTNAEYLDGIADSLTILYHRPFHVDSLPDSIVVNWSKVKEEALTITRDEILKAAKVLIADSLYDSVLTFSGLELSKDVQTANSGSLLSSYATYKKNGIETSGSFDAPFTDKVAPVITRANISEMSEGLFQVKISLSEPVMVSEENAGEVKSLFGYFLRSATDLVGSAKYQVVTATNATVVDSNVTMFYNSASGTIPQSGDYVRAVPGLLMDAAGNSPTDYNATVPSPWMLLEGDAASTIASIKMGTVDNTVDVKADIIVPHFLGIYDSVGVLLDKYPNTLGYIIKTDMGNILTDPKLDALIAAGKIKIEDVKLKYELDIFTNLGTFVAHKSGSIACSDEFFGGDCRENRGYVYLAWDMVTSKGRIAGTGAYIAKLSTYAVVPSQGKKGKHNVTQTWGVRRTTAK</sequence>
<dbReference type="InterPro" id="IPR037524">
    <property type="entry name" value="PA14/GLEYA"/>
</dbReference>
<keyword evidence="1" id="KW-0732">Signal</keyword>
<feature type="chain" id="PRO_5014948463" evidence="1">
    <location>
        <begin position="30"/>
        <end position="1451"/>
    </location>
</feature>
<organism evidence="3 4">
    <name type="scientific">Hallerella succinigenes</name>
    <dbReference type="NCBI Taxonomy" id="1896222"/>
    <lineage>
        <taxon>Bacteria</taxon>
        <taxon>Pseudomonadati</taxon>
        <taxon>Fibrobacterota</taxon>
        <taxon>Fibrobacteria</taxon>
        <taxon>Fibrobacterales</taxon>
        <taxon>Fibrobacteraceae</taxon>
        <taxon>Hallerella</taxon>
    </lineage>
</organism>
<dbReference type="Proteomes" id="UP000231134">
    <property type="component" value="Unassembled WGS sequence"/>
</dbReference>
<dbReference type="GO" id="GO:0005576">
    <property type="term" value="C:extracellular region"/>
    <property type="evidence" value="ECO:0007669"/>
    <property type="project" value="TreeGrafter"/>
</dbReference>
<dbReference type="InterPro" id="IPR011874">
    <property type="entry name" value="Fibro_Slime"/>
</dbReference>
<evidence type="ECO:0000313" key="4">
    <source>
        <dbReference type="Proteomes" id="UP000231134"/>
    </source>
</evidence>
<reference evidence="3 4" key="1">
    <citation type="submission" date="2017-11" db="EMBL/GenBank/DDBJ databases">
        <title>Animal gut microbial communities from fecal samples from Wisconsin, USA.</title>
        <authorList>
            <person name="Neumann A."/>
        </authorList>
    </citation>
    <scope>NUCLEOTIDE SEQUENCE [LARGE SCALE GENOMIC DNA]</scope>
    <source>
        <strain evidence="3 4">UWS3</strain>
    </source>
</reference>
<dbReference type="OrthoDB" id="9807944at2"/>
<dbReference type="PROSITE" id="PS51820">
    <property type="entry name" value="PA14"/>
    <property type="match status" value="1"/>
</dbReference>
<dbReference type="PANTHER" id="PTHR31137">
    <property type="entry name" value="PROTEIN PSIB-RELATED-RELATED"/>
    <property type="match status" value="1"/>
</dbReference>
<accession>A0A2M9A8C0</accession>
<feature type="domain" description="PA14" evidence="2">
    <location>
        <begin position="468"/>
        <end position="637"/>
    </location>
</feature>
<dbReference type="EMBL" id="PGEX01000001">
    <property type="protein sequence ID" value="PJJ41954.1"/>
    <property type="molecule type" value="Genomic_DNA"/>
</dbReference>
<comment type="caution">
    <text evidence="3">The sequence shown here is derived from an EMBL/GenBank/DDBJ whole genome shotgun (WGS) entry which is preliminary data.</text>
</comment>
<gene>
    <name evidence="3" type="ORF">BGX16_1964</name>
</gene>
<evidence type="ECO:0000259" key="2">
    <source>
        <dbReference type="PROSITE" id="PS51820"/>
    </source>
</evidence>
<protein>
    <submittedName>
        <fullName evidence="3">Fibro-slime domain-containing protein</fullName>
    </submittedName>
</protein>
<name>A0A2M9A8C0_9BACT</name>
<keyword evidence="4" id="KW-1185">Reference proteome</keyword>
<proteinExistence type="predicted"/>
<dbReference type="PROSITE" id="PS51257">
    <property type="entry name" value="PROKAR_LIPOPROTEIN"/>
    <property type="match status" value="1"/>
</dbReference>
<dbReference type="InterPro" id="IPR051154">
    <property type="entry name" value="Prespore-cell_inducing_factor"/>
</dbReference>